<organism evidence="2 3">
    <name type="scientific">Pelobates cultripes</name>
    <name type="common">Western spadefoot toad</name>
    <dbReference type="NCBI Taxonomy" id="61616"/>
    <lineage>
        <taxon>Eukaryota</taxon>
        <taxon>Metazoa</taxon>
        <taxon>Chordata</taxon>
        <taxon>Craniata</taxon>
        <taxon>Vertebrata</taxon>
        <taxon>Euteleostomi</taxon>
        <taxon>Amphibia</taxon>
        <taxon>Batrachia</taxon>
        <taxon>Anura</taxon>
        <taxon>Pelobatoidea</taxon>
        <taxon>Pelobatidae</taxon>
        <taxon>Pelobates</taxon>
    </lineage>
</organism>
<gene>
    <name evidence="2" type="ORF">PECUL_23A017145</name>
</gene>
<feature type="compositionally biased region" description="Basic and acidic residues" evidence="1">
    <location>
        <begin position="42"/>
        <end position="65"/>
    </location>
</feature>
<accession>A0AAD1VUN5</accession>
<reference evidence="2" key="1">
    <citation type="submission" date="2022-03" db="EMBL/GenBank/DDBJ databases">
        <authorList>
            <person name="Alioto T."/>
            <person name="Alioto T."/>
            <person name="Gomez Garrido J."/>
        </authorList>
    </citation>
    <scope>NUCLEOTIDE SEQUENCE</scope>
</reference>
<name>A0AAD1VUN5_PELCU</name>
<dbReference type="EMBL" id="OW240913">
    <property type="protein sequence ID" value="CAH2256509.1"/>
    <property type="molecule type" value="Genomic_DNA"/>
</dbReference>
<proteinExistence type="predicted"/>
<feature type="region of interest" description="Disordered" evidence="1">
    <location>
        <begin position="1"/>
        <end position="86"/>
    </location>
</feature>
<dbReference type="AlphaFoldDB" id="A0AAD1VUN5"/>
<sequence>MGKDQDQNKMRVSRKTEECNQSAKRPSAREEDRRARKAIHRSKPDSYKTSSKDDSSSNSKDEKSDSASNNSSVSEAPELLSKSDEENIIMVVNVKPLFDPDHIKYQAARN</sequence>
<keyword evidence="3" id="KW-1185">Reference proteome</keyword>
<evidence type="ECO:0000313" key="3">
    <source>
        <dbReference type="Proteomes" id="UP001295444"/>
    </source>
</evidence>
<dbReference type="Proteomes" id="UP001295444">
    <property type="component" value="Chromosome 02"/>
</dbReference>
<protein>
    <submittedName>
        <fullName evidence="2">Uncharacterized protein</fullName>
    </submittedName>
</protein>
<feature type="compositionally biased region" description="Basic and acidic residues" evidence="1">
    <location>
        <begin position="1"/>
        <end position="18"/>
    </location>
</feature>
<evidence type="ECO:0000256" key="1">
    <source>
        <dbReference type="SAM" id="MobiDB-lite"/>
    </source>
</evidence>
<evidence type="ECO:0000313" key="2">
    <source>
        <dbReference type="EMBL" id="CAH2256509.1"/>
    </source>
</evidence>